<sequence>MTKYEKRRLVKIFSYLVKNVGKAIQAKLLQIQSVLTDLVTDCHRYKVVITETRCFYFSYKVADNLLELYKDEAFRFKLPINEASGILEQKMESIIQSNVPDISELTVLVRIIAFWLLSMVPTGEREKEYAKQIADKVEQQLAVIVASDSTFKKEIEELKQQFTTAKEAILENPDTDVRALLGAISNEKMLKNMNPFVMLDLAEIRSYRVAEIPDPVIIQQLSIGQETLYVVFRKEATDTFYMLSPKEWSPMSDSIQHIKAHRDEINQKIDQFKEQLKVETNLSMICSLLLVWLILERVLIFEKGNKELPSEDQFKKLTNEMKKIPNVASCIKIDSSIDIMKKLWRVEPCKKLQEQFNECSASLSEQIQKQTNLAYNYSCYRQMLWVKVSKLVICLNEDIYCLRCMHSDRKGIATKNRRIVPWIETCEIIFKQFLDSIVNIVEVTNEVILVLFLLLTWYYCNQLPEPVDQNDLEKVKKIVEKMKNSELKEHIKASVDQLKKTMKKGWSKPFQEAKKVLNLPSL</sequence>
<evidence type="ECO:0000313" key="3">
    <source>
        <dbReference type="Proteomes" id="UP001626550"/>
    </source>
</evidence>
<reference evidence="2 3" key="1">
    <citation type="submission" date="2024-11" db="EMBL/GenBank/DDBJ databases">
        <title>Adaptive evolution of stress response genes in parasites aligns with host niche diversity.</title>
        <authorList>
            <person name="Hahn C."/>
            <person name="Resl P."/>
        </authorList>
    </citation>
    <scope>NUCLEOTIDE SEQUENCE [LARGE SCALE GENOMIC DNA]</scope>
    <source>
        <strain evidence="2">EGGRZ-B1_66</strain>
        <tissue evidence="2">Body</tissue>
    </source>
</reference>
<protein>
    <submittedName>
        <fullName evidence="2">Uncharacterized protein</fullName>
    </submittedName>
</protein>
<evidence type="ECO:0000256" key="1">
    <source>
        <dbReference type="SAM" id="Coils"/>
    </source>
</evidence>
<name>A0ABD2Q3K1_9PLAT</name>
<keyword evidence="3" id="KW-1185">Reference proteome</keyword>
<comment type="caution">
    <text evidence="2">The sequence shown here is derived from an EMBL/GenBank/DDBJ whole genome shotgun (WGS) entry which is preliminary data.</text>
</comment>
<keyword evidence="1" id="KW-0175">Coiled coil</keyword>
<accession>A0ABD2Q3K1</accession>
<evidence type="ECO:0000313" key="2">
    <source>
        <dbReference type="EMBL" id="KAL3314139.1"/>
    </source>
</evidence>
<feature type="coiled-coil region" evidence="1">
    <location>
        <begin position="255"/>
        <end position="282"/>
    </location>
</feature>
<organism evidence="2 3">
    <name type="scientific">Cichlidogyrus casuarinus</name>
    <dbReference type="NCBI Taxonomy" id="1844966"/>
    <lineage>
        <taxon>Eukaryota</taxon>
        <taxon>Metazoa</taxon>
        <taxon>Spiralia</taxon>
        <taxon>Lophotrochozoa</taxon>
        <taxon>Platyhelminthes</taxon>
        <taxon>Monogenea</taxon>
        <taxon>Monopisthocotylea</taxon>
        <taxon>Dactylogyridea</taxon>
        <taxon>Ancyrocephalidae</taxon>
        <taxon>Cichlidogyrus</taxon>
    </lineage>
</organism>
<proteinExistence type="predicted"/>
<dbReference type="Proteomes" id="UP001626550">
    <property type="component" value="Unassembled WGS sequence"/>
</dbReference>
<gene>
    <name evidence="2" type="ORF">Ciccas_007244</name>
</gene>
<dbReference type="AlphaFoldDB" id="A0ABD2Q3K1"/>
<dbReference type="EMBL" id="JBJKFK010001084">
    <property type="protein sequence ID" value="KAL3314139.1"/>
    <property type="molecule type" value="Genomic_DNA"/>
</dbReference>